<comment type="caution">
    <text evidence="2">The sequence shown here is derived from an EMBL/GenBank/DDBJ whole genome shotgun (WGS) entry which is preliminary data.</text>
</comment>
<accession>A0A3E0X1Y2</accession>
<feature type="region of interest" description="Disordered" evidence="1">
    <location>
        <begin position="160"/>
        <end position="184"/>
    </location>
</feature>
<keyword evidence="3" id="KW-1185">Reference proteome</keyword>
<evidence type="ECO:0000256" key="1">
    <source>
        <dbReference type="SAM" id="MobiDB-lite"/>
    </source>
</evidence>
<evidence type="ECO:0000313" key="2">
    <source>
        <dbReference type="EMBL" id="RFA38829.1"/>
    </source>
</evidence>
<dbReference type="RefSeq" id="WP_116300850.1">
    <property type="nucleotide sequence ID" value="NZ_NFZV01000002.1"/>
</dbReference>
<dbReference type="AlphaFoldDB" id="A0A3E0X1Y2"/>
<organism evidence="2 3">
    <name type="scientific">Alkalilimnicola ehrlichii</name>
    <dbReference type="NCBI Taxonomy" id="351052"/>
    <lineage>
        <taxon>Bacteria</taxon>
        <taxon>Pseudomonadati</taxon>
        <taxon>Pseudomonadota</taxon>
        <taxon>Gammaproteobacteria</taxon>
        <taxon>Chromatiales</taxon>
        <taxon>Ectothiorhodospiraceae</taxon>
        <taxon>Alkalilimnicola</taxon>
    </lineage>
</organism>
<evidence type="ECO:0000313" key="3">
    <source>
        <dbReference type="Proteomes" id="UP000256763"/>
    </source>
</evidence>
<feature type="compositionally biased region" description="Low complexity" evidence="1">
    <location>
        <begin position="174"/>
        <end position="184"/>
    </location>
</feature>
<protein>
    <recommendedName>
        <fullName evidence="4">Nucleoprotein/polynucleotide-associated enzyme</fullName>
    </recommendedName>
</protein>
<sequence>MSNSLRDQLLKQGLVSKDQVQKAEADKRKHRKQAKKKQPQAAQQMTEAERTRKLAAKRQAEKIARDRQLNLKREQERQAQARKAQLKELIESNQVAREPGEVSYNFTHGKRIKRLYLSANQHKQLVAGKLAITCFKGTYYLVAPEVAERLRKADESLFLHRNPPPSEADDDPYADYPVPDDLMW</sequence>
<dbReference type="EMBL" id="NFZW01000002">
    <property type="protein sequence ID" value="RFA38829.1"/>
    <property type="molecule type" value="Genomic_DNA"/>
</dbReference>
<dbReference type="Pfam" id="PF09831">
    <property type="entry name" value="DUF2058"/>
    <property type="match status" value="1"/>
</dbReference>
<dbReference type="OrthoDB" id="5294470at2"/>
<feature type="region of interest" description="Disordered" evidence="1">
    <location>
        <begin position="1"/>
        <end position="63"/>
    </location>
</feature>
<dbReference type="InterPro" id="IPR018636">
    <property type="entry name" value="DUF2058"/>
</dbReference>
<reference evidence="3" key="1">
    <citation type="submission" date="2017-05" db="EMBL/GenBank/DDBJ databases">
        <authorList>
            <person name="Sharma S."/>
            <person name="Sidhu C."/>
            <person name="Pinnaka A.K."/>
        </authorList>
    </citation>
    <scope>NUCLEOTIDE SEQUENCE [LARGE SCALE GENOMIC DNA]</scope>
    <source>
        <strain evidence="3">AK93</strain>
    </source>
</reference>
<dbReference type="Proteomes" id="UP000256763">
    <property type="component" value="Unassembled WGS sequence"/>
</dbReference>
<name>A0A3E0X1Y2_9GAMM</name>
<evidence type="ECO:0008006" key="4">
    <source>
        <dbReference type="Google" id="ProtNLM"/>
    </source>
</evidence>
<proteinExistence type="predicted"/>
<gene>
    <name evidence="2" type="ORF">CAL65_02685</name>
</gene>
<feature type="compositionally biased region" description="Basic residues" evidence="1">
    <location>
        <begin position="28"/>
        <end position="38"/>
    </location>
</feature>
<feature type="compositionally biased region" description="Basic and acidic residues" evidence="1">
    <location>
        <begin position="47"/>
        <end position="63"/>
    </location>
</feature>